<dbReference type="EMBL" id="HBJB01000298">
    <property type="protein sequence ID" value="CAE0840057.1"/>
    <property type="molecule type" value="Transcribed_RNA"/>
</dbReference>
<feature type="signal peptide" evidence="1">
    <location>
        <begin position="1"/>
        <end position="25"/>
    </location>
</feature>
<name>A0A7S4GKZ2_OXYMA</name>
<protein>
    <submittedName>
        <fullName evidence="2">Uncharacterized protein</fullName>
    </submittedName>
</protein>
<dbReference type="AlphaFoldDB" id="A0A7S4GKZ2"/>
<proteinExistence type="predicted"/>
<evidence type="ECO:0000256" key="1">
    <source>
        <dbReference type="SAM" id="SignalP"/>
    </source>
</evidence>
<sequence length="107" mass="11545">MKCIAVSMTVAVASGALLSSNSCEAQDAQRRAEVAAKTSALLKGYCEDMCKVVLKHPDCNVCDGFVPPDATPGVNTWDELYAQFDKLKLVGRDMIKEWTGDAGKFGR</sequence>
<reference evidence="2" key="1">
    <citation type="submission" date="2021-01" db="EMBL/GenBank/DDBJ databases">
        <authorList>
            <person name="Corre E."/>
            <person name="Pelletier E."/>
            <person name="Niang G."/>
            <person name="Scheremetjew M."/>
            <person name="Finn R."/>
            <person name="Kale V."/>
            <person name="Holt S."/>
            <person name="Cochrane G."/>
            <person name="Meng A."/>
            <person name="Brown T."/>
            <person name="Cohen L."/>
        </authorList>
    </citation>
    <scope>NUCLEOTIDE SEQUENCE</scope>
    <source>
        <strain evidence="2">LB1974</strain>
    </source>
</reference>
<gene>
    <name evidence="2" type="ORF">OMAR00294_LOCUS251</name>
</gene>
<feature type="chain" id="PRO_5030816771" evidence="1">
    <location>
        <begin position="26"/>
        <end position="107"/>
    </location>
</feature>
<evidence type="ECO:0000313" key="2">
    <source>
        <dbReference type="EMBL" id="CAE0840057.1"/>
    </source>
</evidence>
<keyword evidence="1" id="KW-0732">Signal</keyword>
<accession>A0A7S4GKZ2</accession>
<organism evidence="2">
    <name type="scientific">Oxyrrhis marina</name>
    <name type="common">Dinoflagellate</name>
    <dbReference type="NCBI Taxonomy" id="2969"/>
    <lineage>
        <taxon>Eukaryota</taxon>
        <taxon>Sar</taxon>
        <taxon>Alveolata</taxon>
        <taxon>Dinophyceae</taxon>
        <taxon>Oxyrrhinales</taxon>
        <taxon>Oxyrrhinaceae</taxon>
        <taxon>Oxyrrhis</taxon>
    </lineage>
</organism>